<evidence type="ECO:0000313" key="3">
    <source>
        <dbReference type="Proteomes" id="UP000756921"/>
    </source>
</evidence>
<dbReference type="EMBL" id="WJXW01000007">
    <property type="protein sequence ID" value="KAF9734205.1"/>
    <property type="molecule type" value="Genomic_DNA"/>
</dbReference>
<sequence>MNEPMPLHEQAQRYGLLPSQHEHRVKLLREMNIHDGDSILEIGCGQGDCTAALALLYPSSRITAIDPAPSDYGGPETLGQAQTRIKTYDIGSRIDFVQAAPVAHLSNVEDGAYDVALMCHSLWYFANSAEVVSTMEALKGKAEKLCIAEWALKSDSREGDVHVQVAFARATCEAHVPDTTQNIRSLLSPGRIKQCALESGWALQREMSMPSSPRLEDAKWELDMLLGTKFGNERLFMKRVKEHVQEERIHLVLEGMLESVKNSVEAIGGEEHVRCMDVWIGSFAR</sequence>
<accession>A0A9P6GFS0</accession>
<dbReference type="Gene3D" id="3.40.50.150">
    <property type="entry name" value="Vaccinia Virus protein VP39"/>
    <property type="match status" value="1"/>
</dbReference>
<dbReference type="GO" id="GO:0032259">
    <property type="term" value="P:methylation"/>
    <property type="evidence" value="ECO:0007669"/>
    <property type="project" value="UniProtKB-KW"/>
</dbReference>
<dbReference type="Pfam" id="PF13649">
    <property type="entry name" value="Methyltransf_25"/>
    <property type="match status" value="1"/>
</dbReference>
<dbReference type="GO" id="GO:0008168">
    <property type="term" value="F:methyltransferase activity"/>
    <property type="evidence" value="ECO:0007669"/>
    <property type="project" value="UniProtKB-KW"/>
</dbReference>
<gene>
    <name evidence="2" type="ORF">PMIN01_07108</name>
</gene>
<feature type="domain" description="Methyltransferase" evidence="1">
    <location>
        <begin position="39"/>
        <end position="130"/>
    </location>
</feature>
<comment type="caution">
    <text evidence="2">The sequence shown here is derived from an EMBL/GenBank/DDBJ whole genome shotgun (WGS) entry which is preliminary data.</text>
</comment>
<dbReference type="InterPro" id="IPR041698">
    <property type="entry name" value="Methyltransf_25"/>
</dbReference>
<reference evidence="2" key="1">
    <citation type="journal article" date="2020" name="Mol. Plant Microbe Interact.">
        <title>Genome Sequence of the Biocontrol Agent Coniothyrium minitans strain Conio (IMI 134523).</title>
        <authorList>
            <person name="Patel D."/>
            <person name="Shittu T.A."/>
            <person name="Baroncelli R."/>
            <person name="Muthumeenakshi S."/>
            <person name="Osborne T.H."/>
            <person name="Janganan T.K."/>
            <person name="Sreenivasaprasad S."/>
        </authorList>
    </citation>
    <scope>NUCLEOTIDE SEQUENCE</scope>
    <source>
        <strain evidence="2">Conio</strain>
    </source>
</reference>
<proteinExistence type="predicted"/>
<evidence type="ECO:0000313" key="2">
    <source>
        <dbReference type="EMBL" id="KAF9734205.1"/>
    </source>
</evidence>
<dbReference type="SUPFAM" id="SSF53335">
    <property type="entry name" value="S-adenosyl-L-methionine-dependent methyltransferases"/>
    <property type="match status" value="1"/>
</dbReference>
<protein>
    <submittedName>
        <fullName evidence="2">SAM dependent methyltransferase</fullName>
    </submittedName>
</protein>
<keyword evidence="2" id="KW-0489">Methyltransferase</keyword>
<keyword evidence="2" id="KW-0808">Transferase</keyword>
<keyword evidence="3" id="KW-1185">Reference proteome</keyword>
<organism evidence="2 3">
    <name type="scientific">Paraphaeosphaeria minitans</name>
    <dbReference type="NCBI Taxonomy" id="565426"/>
    <lineage>
        <taxon>Eukaryota</taxon>
        <taxon>Fungi</taxon>
        <taxon>Dikarya</taxon>
        <taxon>Ascomycota</taxon>
        <taxon>Pezizomycotina</taxon>
        <taxon>Dothideomycetes</taxon>
        <taxon>Pleosporomycetidae</taxon>
        <taxon>Pleosporales</taxon>
        <taxon>Massarineae</taxon>
        <taxon>Didymosphaeriaceae</taxon>
        <taxon>Paraphaeosphaeria</taxon>
    </lineage>
</organism>
<dbReference type="CDD" id="cd02440">
    <property type="entry name" value="AdoMet_MTases"/>
    <property type="match status" value="1"/>
</dbReference>
<dbReference type="InterPro" id="IPR029063">
    <property type="entry name" value="SAM-dependent_MTases_sf"/>
</dbReference>
<dbReference type="Proteomes" id="UP000756921">
    <property type="component" value="Unassembled WGS sequence"/>
</dbReference>
<dbReference type="AlphaFoldDB" id="A0A9P6GFS0"/>
<evidence type="ECO:0000259" key="1">
    <source>
        <dbReference type="Pfam" id="PF13649"/>
    </source>
</evidence>
<dbReference type="OrthoDB" id="8300214at2759"/>
<name>A0A9P6GFS0_9PLEO</name>